<keyword evidence="2" id="KW-1185">Reference proteome</keyword>
<reference evidence="1 2" key="1">
    <citation type="submission" date="2019-02" db="EMBL/GenBank/DDBJ databases">
        <title>Genome sequencing of the rare red list fungi Hericium alpestre (H. flagellum).</title>
        <authorList>
            <person name="Buettner E."/>
            <person name="Kellner H."/>
        </authorList>
    </citation>
    <scope>NUCLEOTIDE SEQUENCE [LARGE SCALE GENOMIC DNA]</scope>
    <source>
        <strain evidence="1 2">DSM 108284</strain>
    </source>
</reference>
<protein>
    <submittedName>
        <fullName evidence="1">Uncharacterized protein</fullName>
    </submittedName>
</protein>
<dbReference type="EMBL" id="SFCI01000173">
    <property type="protein sequence ID" value="TFY81788.1"/>
    <property type="molecule type" value="Genomic_DNA"/>
</dbReference>
<evidence type="ECO:0000313" key="1">
    <source>
        <dbReference type="EMBL" id="TFY81788.1"/>
    </source>
</evidence>
<dbReference type="AlphaFoldDB" id="A0A4Z0A827"/>
<dbReference type="Proteomes" id="UP000298061">
    <property type="component" value="Unassembled WGS sequence"/>
</dbReference>
<gene>
    <name evidence="1" type="ORF">EWM64_g2221</name>
</gene>
<proteinExistence type="predicted"/>
<sequence>MLAVLIATLVTALCLLSLRIPFVWMSLMAIDDPSDAHELGMALVASRVYPAPHPSSLPSPGAVFPTGNPFREQGPPACMAKLIMLRHKLNNQTNSRKRRVSPPARQNPRTFVLPQARQRPNTAWIRMPKSTYGRLQ</sequence>
<accession>A0A4Z0A827</accession>
<comment type="caution">
    <text evidence="1">The sequence shown here is derived from an EMBL/GenBank/DDBJ whole genome shotgun (WGS) entry which is preliminary data.</text>
</comment>
<organism evidence="1 2">
    <name type="scientific">Hericium alpestre</name>
    <dbReference type="NCBI Taxonomy" id="135208"/>
    <lineage>
        <taxon>Eukaryota</taxon>
        <taxon>Fungi</taxon>
        <taxon>Dikarya</taxon>
        <taxon>Basidiomycota</taxon>
        <taxon>Agaricomycotina</taxon>
        <taxon>Agaricomycetes</taxon>
        <taxon>Russulales</taxon>
        <taxon>Hericiaceae</taxon>
        <taxon>Hericium</taxon>
    </lineage>
</organism>
<evidence type="ECO:0000313" key="2">
    <source>
        <dbReference type="Proteomes" id="UP000298061"/>
    </source>
</evidence>
<dbReference type="OrthoDB" id="3204347at2759"/>
<name>A0A4Z0A827_9AGAM</name>